<evidence type="ECO:0000313" key="2">
    <source>
        <dbReference type="EMBL" id="KAJ2674771.1"/>
    </source>
</evidence>
<comment type="caution">
    <text evidence="2">The sequence shown here is derived from an EMBL/GenBank/DDBJ whole genome shotgun (WGS) entry which is preliminary data.</text>
</comment>
<accession>A0A9W8G707</accession>
<dbReference type="AlphaFoldDB" id="A0A9W8G707"/>
<evidence type="ECO:0000313" key="3">
    <source>
        <dbReference type="Proteomes" id="UP001151518"/>
    </source>
</evidence>
<sequence>MDQSYSQKLKEKYEKQKQEAIEKGKFVEIVKKEPEENQVRDSVAKLGKEYTEFLGNVRIESIGDTINKILKTVEDVSTKMDNLSIKDPNIPVNTGVLYVNMDDTLIDIGKSQNVTVEKVASIVRLLKNVSIVNLGPSRNIEFDDVEEDANDFDRETDYEDEDDEGMKYD</sequence>
<feature type="region of interest" description="Disordered" evidence="1">
    <location>
        <begin position="145"/>
        <end position="169"/>
    </location>
</feature>
<reference evidence="2" key="1">
    <citation type="submission" date="2022-07" db="EMBL/GenBank/DDBJ databases">
        <title>Phylogenomic reconstructions and comparative analyses of Kickxellomycotina fungi.</title>
        <authorList>
            <person name="Reynolds N.K."/>
            <person name="Stajich J.E."/>
            <person name="Barry K."/>
            <person name="Grigoriev I.V."/>
            <person name="Crous P."/>
            <person name="Smith M.E."/>
        </authorList>
    </citation>
    <scope>NUCLEOTIDE SEQUENCE</scope>
    <source>
        <strain evidence="2">NRRL 3115</strain>
    </source>
</reference>
<gene>
    <name evidence="2" type="ORF">GGI25_004234</name>
</gene>
<name>A0A9W8G707_9FUNG</name>
<protein>
    <submittedName>
        <fullName evidence="2">Uncharacterized protein</fullName>
    </submittedName>
</protein>
<proteinExistence type="predicted"/>
<dbReference type="EMBL" id="JANBTW010000054">
    <property type="protein sequence ID" value="KAJ2674771.1"/>
    <property type="molecule type" value="Genomic_DNA"/>
</dbReference>
<evidence type="ECO:0000256" key="1">
    <source>
        <dbReference type="SAM" id="MobiDB-lite"/>
    </source>
</evidence>
<dbReference type="OrthoDB" id="5587777at2759"/>
<organism evidence="2 3">
    <name type="scientific">Coemansia spiralis</name>
    <dbReference type="NCBI Taxonomy" id="417178"/>
    <lineage>
        <taxon>Eukaryota</taxon>
        <taxon>Fungi</taxon>
        <taxon>Fungi incertae sedis</taxon>
        <taxon>Zoopagomycota</taxon>
        <taxon>Kickxellomycotina</taxon>
        <taxon>Kickxellomycetes</taxon>
        <taxon>Kickxellales</taxon>
        <taxon>Kickxellaceae</taxon>
        <taxon>Coemansia</taxon>
    </lineage>
</organism>
<dbReference type="Proteomes" id="UP001151518">
    <property type="component" value="Unassembled WGS sequence"/>
</dbReference>